<reference evidence="4 5" key="1">
    <citation type="submission" date="2015-09" db="EMBL/GenBank/DDBJ databases">
        <title>Host preference determinants of Valsa canker pathogens revealed by comparative genomics.</title>
        <authorList>
            <person name="Yin Z."/>
            <person name="Huang L."/>
        </authorList>
    </citation>
    <scope>NUCLEOTIDE SEQUENCE [LARGE SCALE GENOMIC DNA]</scope>
    <source>
        <strain evidence="4 5">YSFL</strain>
    </source>
</reference>
<evidence type="ECO:0000313" key="4">
    <source>
        <dbReference type="EMBL" id="ROV93940.1"/>
    </source>
</evidence>
<dbReference type="InterPro" id="IPR000627">
    <property type="entry name" value="Intradiol_dOase_C"/>
</dbReference>
<protein>
    <recommendedName>
        <fullName evidence="3">Intradiol ring-cleavage dioxygenases domain-containing protein</fullName>
    </recommendedName>
</protein>
<proteinExistence type="predicted"/>
<dbReference type="GO" id="GO:0016702">
    <property type="term" value="F:oxidoreductase activity, acting on single donors with incorporation of molecular oxygen, incorporation of two atoms of oxygen"/>
    <property type="evidence" value="ECO:0007669"/>
    <property type="project" value="InterPro"/>
</dbReference>
<keyword evidence="2" id="KW-0732">Signal</keyword>
<dbReference type="EMBL" id="LJZO01000030">
    <property type="protein sequence ID" value="ROV93940.1"/>
    <property type="molecule type" value="Genomic_DNA"/>
</dbReference>
<comment type="caution">
    <text evidence="4">The sequence shown here is derived from an EMBL/GenBank/DDBJ whole genome shotgun (WGS) entry which is preliminary data.</text>
</comment>
<feature type="region of interest" description="Disordered" evidence="1">
    <location>
        <begin position="353"/>
        <end position="372"/>
    </location>
</feature>
<dbReference type="PANTHER" id="PTHR34315:SF9">
    <property type="entry name" value="INTRADIOL RING-CLEAVAGE DIOXYGENASES DOMAIN-CONTAINING PROTEIN-RELATED"/>
    <property type="match status" value="1"/>
</dbReference>
<dbReference type="Gene3D" id="3.90.550.10">
    <property type="entry name" value="Spore Coat Polysaccharide Biosynthesis Protein SpsA, Chain A"/>
    <property type="match status" value="1"/>
</dbReference>
<evidence type="ECO:0000256" key="2">
    <source>
        <dbReference type="SAM" id="SignalP"/>
    </source>
</evidence>
<dbReference type="Proteomes" id="UP000284375">
    <property type="component" value="Unassembled WGS sequence"/>
</dbReference>
<dbReference type="SUPFAM" id="SSF49482">
    <property type="entry name" value="Aromatic compound dioxygenase"/>
    <property type="match status" value="1"/>
</dbReference>
<keyword evidence="5" id="KW-1185">Reference proteome</keyword>
<organism evidence="4 5">
    <name type="scientific">Cytospora chrysosperma</name>
    <name type="common">Cytospora canker fungus</name>
    <name type="synonym">Sphaeria chrysosperma</name>
    <dbReference type="NCBI Taxonomy" id="252740"/>
    <lineage>
        <taxon>Eukaryota</taxon>
        <taxon>Fungi</taxon>
        <taxon>Dikarya</taxon>
        <taxon>Ascomycota</taxon>
        <taxon>Pezizomycotina</taxon>
        <taxon>Sordariomycetes</taxon>
        <taxon>Sordariomycetidae</taxon>
        <taxon>Diaporthales</taxon>
        <taxon>Cytosporaceae</taxon>
        <taxon>Cytospora</taxon>
    </lineage>
</organism>
<dbReference type="SUPFAM" id="SSF53448">
    <property type="entry name" value="Nucleotide-diphospho-sugar transferases"/>
    <property type="match status" value="1"/>
</dbReference>
<accession>A0A423VS67</accession>
<dbReference type="AlphaFoldDB" id="A0A423VS67"/>
<dbReference type="GO" id="GO:0008199">
    <property type="term" value="F:ferric iron binding"/>
    <property type="evidence" value="ECO:0007669"/>
    <property type="project" value="InterPro"/>
</dbReference>
<dbReference type="Pfam" id="PF00775">
    <property type="entry name" value="Dioxygenase_C"/>
    <property type="match status" value="1"/>
</dbReference>
<dbReference type="PANTHER" id="PTHR34315">
    <property type="match status" value="1"/>
</dbReference>
<evidence type="ECO:0000259" key="3">
    <source>
        <dbReference type="Pfam" id="PF00775"/>
    </source>
</evidence>
<dbReference type="STRING" id="252740.A0A423VS67"/>
<dbReference type="Gene3D" id="2.60.130.10">
    <property type="entry name" value="Aromatic compound dioxygenase"/>
    <property type="match status" value="1"/>
</dbReference>
<dbReference type="InterPro" id="IPR029044">
    <property type="entry name" value="Nucleotide-diphossugar_trans"/>
</dbReference>
<dbReference type="CDD" id="cd03457">
    <property type="entry name" value="intradiol_dioxygenase_like"/>
    <property type="match status" value="1"/>
</dbReference>
<feature type="signal peptide" evidence="2">
    <location>
        <begin position="1"/>
        <end position="17"/>
    </location>
</feature>
<gene>
    <name evidence="4" type="ORF">VSDG_06279</name>
</gene>
<evidence type="ECO:0000313" key="5">
    <source>
        <dbReference type="Proteomes" id="UP000284375"/>
    </source>
</evidence>
<name>A0A423VS67_CYTCH</name>
<dbReference type="InterPro" id="IPR015889">
    <property type="entry name" value="Intradiol_dOase_core"/>
</dbReference>
<sequence length="733" mass="81136">MLFTKATVLAFAALAVAHPGHEEEERRQAIKARAEMANSRRALANCASKLEARGLNARAAERRRATMEAHRKTKRIAADAPFSGSVVKRNTTEILNTDHKGSLNATLAMADESYVFNSTTCTVLAPEGEVGPYYVPGEYVRSDLVTGETGVDGVPFITDIQLINVNTCEPLVDAWADIWNCNATGVYGGVQSSGNGNSDDATNLDNTALRGIQKTDEEGVVQFTTIFPGHYSGRTNHMHIVVHENATQLENGTLAGGSVSHIGQLFWDQSLIYEVEAISPYSTNTIDLTTNEEDHVFGPEETEDSTSDPVFDYVYLSDDLASGLLGWMIIGIDPSATYTPTYSFELTSSGGVAVDGESSQESSSDIADSPIGFNNAIPPVDGSLSLPQGSGPDTSGSPKSGFNEVKFEFQEDLLLYTQPTFNVAKLKQYRPHNDHGPGQFAFATYLSTRDNNVQDPYFLSAMQLVYRILWDPKSKSPSHPIVVFVAPFIPQEQRDLLQAAGAIVRELDLVPWDPPKADAADGGDTFPFARWRDLFSKLNIWSQLDFLRIAFLDLDAFPVKPLDGLFDESVVPRQRCEAELLPPEDKLHEQEICSYVFAGHGLYDGVNVGVMVLEPNHYMHQRLLRESQDTTKFDNKMAEQAFLNYAFAKDGPFPPNFIGREWNGFYPKAGEENVLRIVHEKLWIFGENTDWTKDIFRNGWFELLTLYQSSEFELMRAGDGLMEQPSSGLPWIG</sequence>
<feature type="chain" id="PRO_5019197388" description="Intradiol ring-cleavage dioxygenases domain-containing protein" evidence="2">
    <location>
        <begin position="18"/>
        <end position="733"/>
    </location>
</feature>
<feature type="domain" description="Intradiol ring-cleavage dioxygenases" evidence="3">
    <location>
        <begin position="131"/>
        <end position="236"/>
    </location>
</feature>
<dbReference type="OrthoDB" id="2014201at2759"/>
<evidence type="ECO:0000256" key="1">
    <source>
        <dbReference type="SAM" id="MobiDB-lite"/>
    </source>
</evidence>